<dbReference type="InterPro" id="IPR030395">
    <property type="entry name" value="GP_PDE_dom"/>
</dbReference>
<comment type="catalytic activity">
    <reaction evidence="9">
        <text>N-(5Z,8Z,11Z,14Z-eicosatetraenoyl)-1-(9Z-octadecenoyl)-sn-glycero-3-phosphoethanolamine + H2O = N-(5Z,8Z,11Z,14Z-eicosatetraenoyl)-ethanolamine + 1-(9Z-octadecenoyl)-sn-glycero-3-phosphate + H(+)</text>
        <dbReference type="Rhea" id="RHEA:45544"/>
        <dbReference type="ChEBI" id="CHEBI:2700"/>
        <dbReference type="ChEBI" id="CHEBI:15377"/>
        <dbReference type="ChEBI" id="CHEBI:15378"/>
        <dbReference type="ChEBI" id="CHEBI:74544"/>
        <dbReference type="ChEBI" id="CHEBI:85223"/>
    </reaction>
    <physiologicalReaction direction="left-to-right" evidence="9">
        <dbReference type="Rhea" id="RHEA:45545"/>
    </physiologicalReaction>
</comment>
<comment type="catalytic activity">
    <reaction evidence="8">
        <text>1-O-hexadecyl-sn-glycero-3-phosphocholine + H2O = 1-O-hexadecyl-sn-glycero-3-phosphate + choline + H(+)</text>
        <dbReference type="Rhea" id="RHEA:41143"/>
        <dbReference type="ChEBI" id="CHEBI:15354"/>
        <dbReference type="ChEBI" id="CHEBI:15377"/>
        <dbReference type="ChEBI" id="CHEBI:15378"/>
        <dbReference type="ChEBI" id="CHEBI:64496"/>
        <dbReference type="ChEBI" id="CHEBI:77580"/>
    </reaction>
    <physiologicalReaction direction="left-to-right" evidence="8">
        <dbReference type="Rhea" id="RHEA:41144"/>
    </physiologicalReaction>
</comment>
<evidence type="ECO:0000256" key="11">
    <source>
        <dbReference type="ARBA" id="ARBA00048580"/>
    </source>
</evidence>
<sequence length="295" mass="34096">MVLLTIFTGYVVTSLVLLRYPNLIHRRKEIKFKPRVIGHRGGEFEICITGVKAGVEMLELDCQLTKDEQVVVCHDNDLERIAGYDMLVSDTDYEDLPPMKQNLHVSFSKGVKKITCAQKISRVVDGISQTFLSNCDCLMQVSDLVKEYKREEITVWGNANQQIVDKCYKQNPLIPVMFSMRKVVTTTVFFYLGVLPFLPIKASFIEIPMPMIFKKFVDIDTKYALLISIMDTLLMSKQLFQHLNKRGIQVYVWVLNEEKEWERALDLGATGIMTDYPTHLKEFMRKNNNLIKPWA</sequence>
<accession>A0ABM0MZ78</accession>
<feature type="transmembrane region" description="Helical" evidence="13">
    <location>
        <begin position="6"/>
        <end position="24"/>
    </location>
</feature>
<comment type="catalytic activity">
    <reaction evidence="11">
        <text>1-O-(1Z-octadecenyl)-sn-glycero-3-phospho-N-hexadecanoyl-ethanolamine + H2O = 1-O-(1Z-octadecenyl)-sn-glycero-3-phosphate + N-hexadecanoylethanolamine + H(+)</text>
        <dbReference type="Rhea" id="RHEA:53184"/>
        <dbReference type="ChEBI" id="CHEBI:15377"/>
        <dbReference type="ChEBI" id="CHEBI:15378"/>
        <dbReference type="ChEBI" id="CHEBI:71464"/>
        <dbReference type="ChEBI" id="CHEBI:137009"/>
        <dbReference type="ChEBI" id="CHEBI:137017"/>
    </reaction>
    <physiologicalReaction direction="left-to-right" evidence="11">
        <dbReference type="Rhea" id="RHEA:53185"/>
    </physiologicalReaction>
</comment>
<comment type="catalytic activity">
    <reaction evidence="10">
        <text>N-hexadecanoyl-1-(9Z-octadecenoyl)-sn-glycero-3-phosphoethanolamine + H2O = N-hexadecanoylethanolamine + 1-(9Z-octadecenoyl)-sn-glycero-3-phosphate + H(+)</text>
        <dbReference type="Rhea" id="RHEA:53168"/>
        <dbReference type="ChEBI" id="CHEBI:15377"/>
        <dbReference type="ChEBI" id="CHEBI:15378"/>
        <dbReference type="ChEBI" id="CHEBI:71464"/>
        <dbReference type="ChEBI" id="CHEBI:74544"/>
        <dbReference type="ChEBI" id="CHEBI:85217"/>
    </reaction>
    <physiologicalReaction direction="left-to-right" evidence="10">
        <dbReference type="Rhea" id="RHEA:53169"/>
    </physiologicalReaction>
</comment>
<dbReference type="PANTHER" id="PTHR42758:SF2">
    <property type="entry name" value="PHOSPHATIDYLGLYCEROL PHOSPHOLIPASE C"/>
    <property type="match status" value="1"/>
</dbReference>
<comment type="similarity">
    <text evidence="2">Belongs to the glycerophosphoryl diester phosphodiesterase family.</text>
</comment>
<evidence type="ECO:0000313" key="15">
    <source>
        <dbReference type="Proteomes" id="UP000694865"/>
    </source>
</evidence>
<keyword evidence="5 13" id="KW-1133">Transmembrane helix</keyword>
<evidence type="ECO:0000256" key="10">
    <source>
        <dbReference type="ARBA" id="ARBA00047538"/>
    </source>
</evidence>
<dbReference type="Proteomes" id="UP000694865">
    <property type="component" value="Unplaced"/>
</dbReference>
<evidence type="ECO:0000256" key="1">
    <source>
        <dbReference type="ARBA" id="ARBA00004370"/>
    </source>
</evidence>
<evidence type="ECO:0000256" key="12">
    <source>
        <dbReference type="ARBA" id="ARBA00048947"/>
    </source>
</evidence>
<organism evidence="15 16">
    <name type="scientific">Saccoglossus kowalevskii</name>
    <name type="common">Acorn worm</name>
    <dbReference type="NCBI Taxonomy" id="10224"/>
    <lineage>
        <taxon>Eukaryota</taxon>
        <taxon>Metazoa</taxon>
        <taxon>Hemichordata</taxon>
        <taxon>Enteropneusta</taxon>
        <taxon>Harrimaniidae</taxon>
        <taxon>Saccoglossus</taxon>
    </lineage>
</organism>
<dbReference type="InterPro" id="IPR052271">
    <property type="entry name" value="GDPD-Related"/>
</dbReference>
<feature type="transmembrane region" description="Helical" evidence="13">
    <location>
        <begin position="183"/>
        <end position="203"/>
    </location>
</feature>
<dbReference type="SUPFAM" id="SSF51695">
    <property type="entry name" value="PLC-like phosphodiesterases"/>
    <property type="match status" value="1"/>
</dbReference>
<reference evidence="16" key="1">
    <citation type="submission" date="2025-08" db="UniProtKB">
        <authorList>
            <consortium name="RefSeq"/>
        </authorList>
    </citation>
    <scope>IDENTIFICATION</scope>
    <source>
        <tissue evidence="16">Testes</tissue>
    </source>
</reference>
<evidence type="ECO:0000313" key="16">
    <source>
        <dbReference type="RefSeq" id="XP_006825319.1"/>
    </source>
</evidence>
<keyword evidence="4" id="KW-0378">Hydrolase</keyword>
<evidence type="ECO:0000256" key="5">
    <source>
        <dbReference type="ARBA" id="ARBA00022989"/>
    </source>
</evidence>
<keyword evidence="7 13" id="KW-0472">Membrane</keyword>
<evidence type="ECO:0000256" key="3">
    <source>
        <dbReference type="ARBA" id="ARBA00022692"/>
    </source>
</evidence>
<evidence type="ECO:0000256" key="4">
    <source>
        <dbReference type="ARBA" id="ARBA00022801"/>
    </source>
</evidence>
<evidence type="ECO:0000256" key="9">
    <source>
        <dbReference type="ARBA" id="ARBA00047392"/>
    </source>
</evidence>
<comment type="subcellular location">
    <subcellularLocation>
        <location evidence="1">Membrane</location>
    </subcellularLocation>
</comment>
<keyword evidence="15" id="KW-1185">Reference proteome</keyword>
<evidence type="ECO:0000256" key="8">
    <source>
        <dbReference type="ARBA" id="ARBA00036083"/>
    </source>
</evidence>
<dbReference type="Pfam" id="PF03009">
    <property type="entry name" value="GDPD"/>
    <property type="match status" value="1"/>
</dbReference>
<dbReference type="GeneID" id="102805375"/>
<evidence type="ECO:0000256" key="6">
    <source>
        <dbReference type="ARBA" id="ARBA00023098"/>
    </source>
</evidence>
<evidence type="ECO:0000256" key="7">
    <source>
        <dbReference type="ARBA" id="ARBA00023136"/>
    </source>
</evidence>
<dbReference type="PROSITE" id="PS51704">
    <property type="entry name" value="GP_PDE"/>
    <property type="match status" value="1"/>
</dbReference>
<comment type="catalytic activity">
    <reaction evidence="12">
        <text>N,1-di-(9Z-octadecenoyl)-sn-glycero-3-phosphoethanolamine + H2O = N-(9Z-octadecenoyl) ethanolamine + 1-(9Z-octadecenoyl)-sn-glycero-3-phosphate + H(+)</text>
        <dbReference type="Rhea" id="RHEA:56460"/>
        <dbReference type="ChEBI" id="CHEBI:15377"/>
        <dbReference type="ChEBI" id="CHEBI:15378"/>
        <dbReference type="ChEBI" id="CHEBI:71466"/>
        <dbReference type="ChEBI" id="CHEBI:74544"/>
        <dbReference type="ChEBI" id="CHEBI:85222"/>
    </reaction>
    <physiologicalReaction direction="left-to-right" evidence="12">
        <dbReference type="Rhea" id="RHEA:56461"/>
    </physiologicalReaction>
</comment>
<dbReference type="PANTHER" id="PTHR42758">
    <property type="entry name" value="PHOSPHATIDYLGLYCEROL PHOSPHOLIPASE C"/>
    <property type="match status" value="1"/>
</dbReference>
<gene>
    <name evidence="16" type="primary">LOC102805375</name>
</gene>
<name>A0ABM0MZ78_SACKO</name>
<feature type="domain" description="GP-PDE" evidence="14">
    <location>
        <begin position="21"/>
        <end position="284"/>
    </location>
</feature>
<dbReference type="Gene3D" id="3.20.20.190">
    <property type="entry name" value="Phosphatidylinositol (PI) phosphodiesterase"/>
    <property type="match status" value="1"/>
</dbReference>
<keyword evidence="6" id="KW-0443">Lipid metabolism</keyword>
<proteinExistence type="inferred from homology"/>
<keyword evidence="3 13" id="KW-0812">Transmembrane</keyword>
<dbReference type="RefSeq" id="XP_006825319.1">
    <property type="nucleotide sequence ID" value="XM_006825256.1"/>
</dbReference>
<dbReference type="InterPro" id="IPR017946">
    <property type="entry name" value="PLC-like_Pdiesterase_TIM-brl"/>
</dbReference>
<evidence type="ECO:0000256" key="2">
    <source>
        <dbReference type="ARBA" id="ARBA00007277"/>
    </source>
</evidence>
<evidence type="ECO:0000259" key="14">
    <source>
        <dbReference type="PROSITE" id="PS51704"/>
    </source>
</evidence>
<evidence type="ECO:0000256" key="13">
    <source>
        <dbReference type="SAM" id="Phobius"/>
    </source>
</evidence>
<protein>
    <submittedName>
        <fullName evidence="16">Glycerophosphodiester phosphodiesterase domain-containing protein 1-like</fullName>
    </submittedName>
</protein>